<dbReference type="PANTHER" id="PTHR32089">
    <property type="entry name" value="METHYL-ACCEPTING CHEMOTAXIS PROTEIN MCPB"/>
    <property type="match status" value="1"/>
</dbReference>
<keyword evidence="9" id="KW-1185">Reference proteome</keyword>
<evidence type="ECO:0000259" key="6">
    <source>
        <dbReference type="PROSITE" id="PS50111"/>
    </source>
</evidence>
<sequence>MLPAQFKKLRPKILGLLGGGILLVGLFAEYGISLLASEIKQYDHLMQQEVSAATLSDGINLNFKRQVQEWKNVLLRGHDKGKRDKYWASFMDYHQRIERSSDEFLALDIDDNLKQQMREFKRTHQQLLGQYQKGLQAYIQAGLDHKAGDAAVTGIDRAPTQQLEQLGAQLHDYILEQSRKTDTAARQATLISSIGILLAIMVIGLMTAWFMNAKVVRPLTTLINHLRDVSRGQLDKQLIIYSEDEIGRMSKAIEILRKNTLSICQGLDNTQRDLDKVCYSLVDSAGAISQGVTEQNRGTNSVQQSVQNLVEMADGIAINAHQAEDAAQQANQSADESIQVMQQTINVITASSAQIQQTAEVIATLDQDARKIGSVLDVIKSIAEQTNLLALNAAIEAARAGEQGRGFAVVADEVRTLAARTQQSTEEIQQMIANVQRGANSAVNAIEQGREQTGQSVEQVHQANQKLQDVTSSVGMIAQLNEQIVQSVKQQSGITQRIQANLHELMDIAKLNGVHADSCAEDNQTLLDVKNRMAEVISRLSSQTA</sequence>
<feature type="domain" description="HAMP" evidence="7">
    <location>
        <begin position="213"/>
        <end position="265"/>
    </location>
</feature>
<dbReference type="PRINTS" id="PR00260">
    <property type="entry name" value="CHEMTRNSDUCR"/>
</dbReference>
<dbReference type="Gene3D" id="1.10.287.950">
    <property type="entry name" value="Methyl-accepting chemotaxis protein"/>
    <property type="match status" value="1"/>
</dbReference>
<accession>A0ABN0X120</accession>
<comment type="subcellular location">
    <subcellularLocation>
        <location evidence="1">Membrane</location>
    </subcellularLocation>
</comment>
<dbReference type="InterPro" id="IPR004089">
    <property type="entry name" value="MCPsignal_dom"/>
</dbReference>
<evidence type="ECO:0000256" key="2">
    <source>
        <dbReference type="ARBA" id="ARBA00023224"/>
    </source>
</evidence>
<dbReference type="SUPFAM" id="SSF58104">
    <property type="entry name" value="Methyl-accepting chemotaxis protein (MCP) signaling domain"/>
    <property type="match status" value="1"/>
</dbReference>
<feature type="transmembrane region" description="Helical" evidence="5">
    <location>
        <begin position="188"/>
        <end position="211"/>
    </location>
</feature>
<dbReference type="Proteomes" id="UP001501757">
    <property type="component" value="Unassembled WGS sequence"/>
</dbReference>
<dbReference type="Pfam" id="PF00015">
    <property type="entry name" value="MCPsignal"/>
    <property type="match status" value="1"/>
</dbReference>
<dbReference type="RefSeq" id="WP_343843884.1">
    <property type="nucleotide sequence ID" value="NZ_BAAAEI010000006.1"/>
</dbReference>
<dbReference type="CDD" id="cd11386">
    <property type="entry name" value="MCP_signal"/>
    <property type="match status" value="1"/>
</dbReference>
<organism evidence="8 9">
    <name type="scientific">Bowmanella denitrificans</name>
    <dbReference type="NCBI Taxonomy" id="366582"/>
    <lineage>
        <taxon>Bacteria</taxon>
        <taxon>Pseudomonadati</taxon>
        <taxon>Pseudomonadota</taxon>
        <taxon>Gammaproteobacteria</taxon>
        <taxon>Alteromonadales</taxon>
        <taxon>Alteromonadaceae</taxon>
        <taxon>Bowmanella</taxon>
    </lineage>
</organism>
<keyword evidence="5" id="KW-1133">Transmembrane helix</keyword>
<comment type="similarity">
    <text evidence="3">Belongs to the methyl-accepting chemotaxis (MCP) protein family.</text>
</comment>
<dbReference type="PROSITE" id="PS50111">
    <property type="entry name" value="CHEMOTAXIS_TRANSDUC_2"/>
    <property type="match status" value="1"/>
</dbReference>
<evidence type="ECO:0000313" key="9">
    <source>
        <dbReference type="Proteomes" id="UP001501757"/>
    </source>
</evidence>
<evidence type="ECO:0000256" key="4">
    <source>
        <dbReference type="PROSITE-ProRule" id="PRU00284"/>
    </source>
</evidence>
<dbReference type="CDD" id="cd06225">
    <property type="entry name" value="HAMP"/>
    <property type="match status" value="1"/>
</dbReference>
<evidence type="ECO:0000256" key="5">
    <source>
        <dbReference type="SAM" id="Phobius"/>
    </source>
</evidence>
<keyword evidence="2 4" id="KW-0807">Transducer</keyword>
<keyword evidence="5" id="KW-0812">Transmembrane</keyword>
<reference evidence="8 9" key="1">
    <citation type="journal article" date="2019" name="Int. J. Syst. Evol. Microbiol.">
        <title>The Global Catalogue of Microorganisms (GCM) 10K type strain sequencing project: providing services to taxonomists for standard genome sequencing and annotation.</title>
        <authorList>
            <consortium name="The Broad Institute Genomics Platform"/>
            <consortium name="The Broad Institute Genome Sequencing Center for Infectious Disease"/>
            <person name="Wu L."/>
            <person name="Ma J."/>
        </authorList>
    </citation>
    <scope>NUCLEOTIDE SEQUENCE [LARGE SCALE GENOMIC DNA]</scope>
    <source>
        <strain evidence="8 9">JCM 13378</strain>
    </source>
</reference>
<dbReference type="InterPro" id="IPR003660">
    <property type="entry name" value="HAMP_dom"/>
</dbReference>
<dbReference type="PROSITE" id="PS50885">
    <property type="entry name" value="HAMP"/>
    <property type="match status" value="1"/>
</dbReference>
<dbReference type="PANTHER" id="PTHR32089:SF120">
    <property type="entry name" value="METHYL-ACCEPTING CHEMOTAXIS PROTEIN TLPQ"/>
    <property type="match status" value="1"/>
</dbReference>
<evidence type="ECO:0000259" key="7">
    <source>
        <dbReference type="PROSITE" id="PS50885"/>
    </source>
</evidence>
<comment type="caution">
    <text evidence="8">The sequence shown here is derived from an EMBL/GenBank/DDBJ whole genome shotgun (WGS) entry which is preliminary data.</text>
</comment>
<feature type="domain" description="Methyl-accepting transducer" evidence="6">
    <location>
        <begin position="270"/>
        <end position="506"/>
    </location>
</feature>
<keyword evidence="5" id="KW-0472">Membrane</keyword>
<gene>
    <name evidence="8" type="ORF">GCM10009092_15970</name>
</gene>
<evidence type="ECO:0000313" key="8">
    <source>
        <dbReference type="EMBL" id="GAA0352377.1"/>
    </source>
</evidence>
<dbReference type="EMBL" id="BAAAEI010000006">
    <property type="protein sequence ID" value="GAA0352377.1"/>
    <property type="molecule type" value="Genomic_DNA"/>
</dbReference>
<dbReference type="SMART" id="SM00304">
    <property type="entry name" value="HAMP"/>
    <property type="match status" value="1"/>
</dbReference>
<feature type="transmembrane region" description="Helical" evidence="5">
    <location>
        <begin position="13"/>
        <end position="36"/>
    </location>
</feature>
<dbReference type="Pfam" id="PF00672">
    <property type="entry name" value="HAMP"/>
    <property type="match status" value="1"/>
</dbReference>
<evidence type="ECO:0000256" key="3">
    <source>
        <dbReference type="ARBA" id="ARBA00029447"/>
    </source>
</evidence>
<dbReference type="SMART" id="SM00283">
    <property type="entry name" value="MA"/>
    <property type="match status" value="1"/>
</dbReference>
<protein>
    <submittedName>
        <fullName evidence="8">Methyl-accepting chemotaxis protein</fullName>
    </submittedName>
</protein>
<name>A0ABN0X120_9ALTE</name>
<evidence type="ECO:0000256" key="1">
    <source>
        <dbReference type="ARBA" id="ARBA00004370"/>
    </source>
</evidence>
<proteinExistence type="inferred from homology"/>
<dbReference type="InterPro" id="IPR004090">
    <property type="entry name" value="Chemotax_Me-accpt_rcpt"/>
</dbReference>